<evidence type="ECO:0000313" key="2">
    <source>
        <dbReference type="Proteomes" id="UP000586918"/>
    </source>
</evidence>
<evidence type="ECO:0000313" key="1">
    <source>
        <dbReference type="EMBL" id="NMH91783.1"/>
    </source>
</evidence>
<name>A0A848DGX2_9PSEU</name>
<proteinExistence type="predicted"/>
<sequence>MPPHPEPQLLTGLAQVLAGLRDELIASPDPGSALFTLERLGHDVPRPADLAWAEALGTACGRAEVPLPGVFLSTGSGVQRLR</sequence>
<dbReference type="EMBL" id="JAAXKZ010000024">
    <property type="protein sequence ID" value="NMH91783.1"/>
    <property type="molecule type" value="Genomic_DNA"/>
</dbReference>
<keyword evidence="2" id="KW-1185">Reference proteome</keyword>
<organism evidence="1 2">
    <name type="scientific">Pseudonocardia bannensis</name>
    <dbReference type="NCBI Taxonomy" id="630973"/>
    <lineage>
        <taxon>Bacteria</taxon>
        <taxon>Bacillati</taxon>
        <taxon>Actinomycetota</taxon>
        <taxon>Actinomycetes</taxon>
        <taxon>Pseudonocardiales</taxon>
        <taxon>Pseudonocardiaceae</taxon>
        <taxon>Pseudonocardia</taxon>
    </lineage>
</organism>
<dbReference type="RefSeq" id="WP_169412218.1">
    <property type="nucleotide sequence ID" value="NZ_JAAXKZ010000024.1"/>
</dbReference>
<gene>
    <name evidence="1" type="ORF">HF519_09350</name>
</gene>
<accession>A0A848DGX2</accession>
<dbReference type="AlphaFoldDB" id="A0A848DGX2"/>
<reference evidence="1 2" key="1">
    <citation type="submission" date="2020-04" db="EMBL/GenBank/DDBJ databases">
        <authorList>
            <person name="Klaysubun C."/>
            <person name="Duangmal K."/>
            <person name="Lipun K."/>
        </authorList>
    </citation>
    <scope>NUCLEOTIDE SEQUENCE [LARGE SCALE GENOMIC DNA]</scope>
    <source>
        <strain evidence="1 2">DSM 45300</strain>
    </source>
</reference>
<dbReference type="Proteomes" id="UP000586918">
    <property type="component" value="Unassembled WGS sequence"/>
</dbReference>
<comment type="caution">
    <text evidence="1">The sequence shown here is derived from an EMBL/GenBank/DDBJ whole genome shotgun (WGS) entry which is preliminary data.</text>
</comment>
<protein>
    <submittedName>
        <fullName evidence="1">Uncharacterized protein</fullName>
    </submittedName>
</protein>